<comment type="caution">
    <text evidence="2">The sequence shown here is derived from an EMBL/GenBank/DDBJ whole genome shotgun (WGS) entry which is preliminary data.</text>
</comment>
<gene>
    <name evidence="2" type="ORF">M5X12_25495</name>
</gene>
<organism evidence="2 3">
    <name type="scientific">Paenibacillus alvei</name>
    <name type="common">Bacillus alvei</name>
    <dbReference type="NCBI Taxonomy" id="44250"/>
    <lineage>
        <taxon>Bacteria</taxon>
        <taxon>Bacillati</taxon>
        <taxon>Bacillota</taxon>
        <taxon>Bacilli</taxon>
        <taxon>Bacillales</taxon>
        <taxon>Paenibacillaceae</taxon>
        <taxon>Paenibacillus</taxon>
    </lineage>
</organism>
<dbReference type="RefSeq" id="WP_268598773.1">
    <property type="nucleotide sequence ID" value="NZ_JAMDNP010000068.1"/>
</dbReference>
<keyword evidence="3" id="KW-1185">Reference proteome</keyword>
<feature type="transmembrane region" description="Helical" evidence="1">
    <location>
        <begin position="28"/>
        <end position="47"/>
    </location>
</feature>
<sequence length="62" mass="7028">MSLKRSPNRKKELPAFDIINDPSYVSQLINAGALLVLMPMITLYLFAQKYFVESVEPTRLVG</sequence>
<keyword evidence="1" id="KW-1133">Transmembrane helix</keyword>
<dbReference type="Proteomes" id="UP001527181">
    <property type="component" value="Unassembled WGS sequence"/>
</dbReference>
<evidence type="ECO:0000313" key="3">
    <source>
        <dbReference type="Proteomes" id="UP001527181"/>
    </source>
</evidence>
<protein>
    <submittedName>
        <fullName evidence="2">Uncharacterized protein</fullName>
    </submittedName>
</protein>
<name>A0ABT4H5H0_PAEAL</name>
<dbReference type="EMBL" id="JAMDNP010000068">
    <property type="protein sequence ID" value="MCY9763869.1"/>
    <property type="molecule type" value="Genomic_DNA"/>
</dbReference>
<keyword evidence="1" id="KW-0472">Membrane</keyword>
<evidence type="ECO:0000313" key="2">
    <source>
        <dbReference type="EMBL" id="MCY9763869.1"/>
    </source>
</evidence>
<evidence type="ECO:0000256" key="1">
    <source>
        <dbReference type="SAM" id="Phobius"/>
    </source>
</evidence>
<proteinExistence type="predicted"/>
<accession>A0ABT4H5H0</accession>
<reference evidence="2 3" key="1">
    <citation type="submission" date="2022-05" db="EMBL/GenBank/DDBJ databases">
        <title>Genome Sequencing of Bee-Associated Microbes.</title>
        <authorList>
            <person name="Dunlap C."/>
        </authorList>
    </citation>
    <scope>NUCLEOTIDE SEQUENCE [LARGE SCALE GENOMIC DNA]</scope>
    <source>
        <strain evidence="2 3">NRRL B-04010</strain>
    </source>
</reference>
<keyword evidence="1" id="KW-0812">Transmembrane</keyword>